<dbReference type="InterPro" id="IPR050789">
    <property type="entry name" value="Diverse_Enzym_Activities"/>
</dbReference>
<name>A0ABU3QYM9_9GAMM</name>
<dbReference type="Gene3D" id="3.40.710.10">
    <property type="entry name" value="DD-peptidase/beta-lactamase superfamily"/>
    <property type="match status" value="1"/>
</dbReference>
<accession>A0ABU3QYM9</accession>
<evidence type="ECO:0000259" key="1">
    <source>
        <dbReference type="Pfam" id="PF00144"/>
    </source>
</evidence>
<organism evidence="2 3">
    <name type="scientific">Psychrosphaera aquimarina</name>
    <dbReference type="NCBI Taxonomy" id="2044854"/>
    <lineage>
        <taxon>Bacteria</taxon>
        <taxon>Pseudomonadati</taxon>
        <taxon>Pseudomonadota</taxon>
        <taxon>Gammaproteobacteria</taxon>
        <taxon>Alteromonadales</taxon>
        <taxon>Pseudoalteromonadaceae</taxon>
        <taxon>Psychrosphaera</taxon>
    </lineage>
</organism>
<sequence>MLMLMMTSWLVHADGGSQDTADTILQSLLDQVVPVGNLAPIDYASWPQAKYKNAIAAGQVQGQVTIKANVQQSYLELIETSDSYNFELTTRPADFTVKRQVLPDMQFDFVTYKNKFIPAKQQLSISDHPHWDYILAVGDIWQVEPNQAIYHVTMPFNLVEKNQNCVHNGVLTFVIDNRQNKAVQSPFYYQISSETCLYYKVDMWGNGQVSIAKSKDTTGSLSQGLLTQYQQQQHDLLPTKTMAFLTAPKPDKKGSKQLGFSQLSLPNLIKPEDMTSYGLTLNGQHYVSQCQTRAGVYPYCAELVLPSYSTAKTIFAGLSMVLLQQEYNELYQQKVSDWVPECNSAQWQDVTFLQLLNMTTGNYDSSYQTGDEGAEHSQIFFAAGQHNTKVKYACQQFKRKTTPGTKFVYHTSDTYLLGTALNQFIKAKKGQQTDVYDYVFANNLWKKLKLNPVAYSTLRTNDDIGQPFVGYGLFFTRDDVFKVSQYLATVSARLFNSQQAEQGALTSFASTRYDKSFWKQNIASHTNCNQDHWLPYLSGYGGISVVLVQANTQYFYFSDSGIYDWSQAITGLDSEFPICSPTNLPFKDKQ</sequence>
<dbReference type="RefSeq" id="WP_315946257.1">
    <property type="nucleotide sequence ID" value="NZ_JAWCUA010000003.1"/>
</dbReference>
<dbReference type="EMBL" id="JAWCUA010000003">
    <property type="protein sequence ID" value="MDU0112545.1"/>
    <property type="molecule type" value="Genomic_DNA"/>
</dbReference>
<dbReference type="InterPro" id="IPR001466">
    <property type="entry name" value="Beta-lactam-related"/>
</dbReference>
<dbReference type="PANTHER" id="PTHR43283:SF7">
    <property type="entry name" value="BETA-LACTAMASE-RELATED DOMAIN-CONTAINING PROTEIN"/>
    <property type="match status" value="1"/>
</dbReference>
<protein>
    <submittedName>
        <fullName evidence="2">Serine hydrolase domain-containing protein</fullName>
        <ecNumber evidence="2">3.1.1.103</ecNumber>
    </submittedName>
</protein>
<dbReference type="GO" id="GO:0016787">
    <property type="term" value="F:hydrolase activity"/>
    <property type="evidence" value="ECO:0007669"/>
    <property type="project" value="UniProtKB-KW"/>
</dbReference>
<evidence type="ECO:0000313" key="2">
    <source>
        <dbReference type="EMBL" id="MDU0112545.1"/>
    </source>
</evidence>
<feature type="domain" description="Beta-lactamase-related" evidence="1">
    <location>
        <begin position="298"/>
        <end position="421"/>
    </location>
</feature>
<dbReference type="SUPFAM" id="SSF56601">
    <property type="entry name" value="beta-lactamase/transpeptidase-like"/>
    <property type="match status" value="1"/>
</dbReference>
<dbReference type="Pfam" id="PF00144">
    <property type="entry name" value="Beta-lactamase"/>
    <property type="match status" value="1"/>
</dbReference>
<keyword evidence="3" id="KW-1185">Reference proteome</keyword>
<comment type="caution">
    <text evidence="2">The sequence shown here is derived from an EMBL/GenBank/DDBJ whole genome shotgun (WGS) entry which is preliminary data.</text>
</comment>
<gene>
    <name evidence="2" type="ORF">RT723_05910</name>
</gene>
<keyword evidence="2" id="KW-0378">Hydrolase</keyword>
<proteinExistence type="predicted"/>
<evidence type="ECO:0000313" key="3">
    <source>
        <dbReference type="Proteomes" id="UP001257914"/>
    </source>
</evidence>
<dbReference type="PANTHER" id="PTHR43283">
    <property type="entry name" value="BETA-LACTAMASE-RELATED"/>
    <property type="match status" value="1"/>
</dbReference>
<dbReference type="EC" id="3.1.1.103" evidence="2"/>
<reference evidence="2 3" key="1">
    <citation type="submission" date="2023-10" db="EMBL/GenBank/DDBJ databases">
        <title>Psychrosphaera aquimaarina strain SW33 isolated from seawater.</title>
        <authorList>
            <person name="Bayburt H."/>
            <person name="Kim J.M."/>
            <person name="Choi B.J."/>
            <person name="Jeon C.O."/>
        </authorList>
    </citation>
    <scope>NUCLEOTIDE SEQUENCE [LARGE SCALE GENOMIC DNA]</scope>
    <source>
        <strain evidence="2 3">KCTC 52743</strain>
    </source>
</reference>
<dbReference type="Proteomes" id="UP001257914">
    <property type="component" value="Unassembled WGS sequence"/>
</dbReference>
<dbReference type="InterPro" id="IPR012338">
    <property type="entry name" value="Beta-lactam/transpept-like"/>
</dbReference>